<dbReference type="InterPro" id="IPR050399">
    <property type="entry name" value="HPr"/>
</dbReference>
<keyword evidence="3" id="KW-0813">Transport</keyword>
<organism evidence="5 6">
    <name type="scientific">Geosporobacter subterraneus DSM 17957</name>
    <dbReference type="NCBI Taxonomy" id="1121919"/>
    <lineage>
        <taxon>Bacteria</taxon>
        <taxon>Bacillati</taxon>
        <taxon>Bacillota</taxon>
        <taxon>Clostridia</taxon>
        <taxon>Peptostreptococcales</taxon>
        <taxon>Thermotaleaceae</taxon>
        <taxon>Geosporobacter</taxon>
    </lineage>
</organism>
<dbReference type="PANTHER" id="PTHR33705:SF1">
    <property type="entry name" value="PHOSPHOCARRIER PROTEIN HPR"/>
    <property type="match status" value="1"/>
</dbReference>
<evidence type="ECO:0000313" key="5">
    <source>
        <dbReference type="EMBL" id="SHJ70231.1"/>
    </source>
</evidence>
<dbReference type="InterPro" id="IPR002114">
    <property type="entry name" value="PTS_HPr_Ser_P_site"/>
</dbReference>
<dbReference type="PROSITE" id="PS00589">
    <property type="entry name" value="PTS_HPR_SER"/>
    <property type="match status" value="1"/>
</dbReference>
<keyword evidence="6" id="KW-1185">Reference proteome</keyword>
<reference evidence="6" key="1">
    <citation type="submission" date="2016-11" db="EMBL/GenBank/DDBJ databases">
        <authorList>
            <person name="Varghese N."/>
            <person name="Submissions S."/>
        </authorList>
    </citation>
    <scope>NUCLEOTIDE SEQUENCE [LARGE SCALE GENOMIC DNA]</scope>
    <source>
        <strain evidence="6">DSM 17957</strain>
    </source>
</reference>
<evidence type="ECO:0000259" key="4">
    <source>
        <dbReference type="PROSITE" id="PS51350"/>
    </source>
</evidence>
<sequence length="81" mass="9040">MIEMEVAIQREDGFHARPASEFVKVANKYKSNIYIKKNEKLISAKSILNLMSLALSKGETMILSIDGEDEAQALEELLGIL</sequence>
<name>A0A1M6LG64_9FIRM</name>
<dbReference type="PROSITE" id="PS51350">
    <property type="entry name" value="PTS_HPR_DOM"/>
    <property type="match status" value="1"/>
</dbReference>
<dbReference type="CDD" id="cd00367">
    <property type="entry name" value="PTS-HPr_like"/>
    <property type="match status" value="1"/>
</dbReference>
<dbReference type="Pfam" id="PF00381">
    <property type="entry name" value="PTS-HPr"/>
    <property type="match status" value="1"/>
</dbReference>
<evidence type="ECO:0000313" key="6">
    <source>
        <dbReference type="Proteomes" id="UP000184536"/>
    </source>
</evidence>
<accession>A0A1M6LG64</accession>
<evidence type="ECO:0000256" key="2">
    <source>
        <dbReference type="ARBA" id="ARBA00020422"/>
    </source>
</evidence>
<evidence type="ECO:0000256" key="1">
    <source>
        <dbReference type="ARBA" id="ARBA00003681"/>
    </source>
</evidence>
<feature type="domain" description="HPr" evidence="4">
    <location>
        <begin position="1"/>
        <end position="81"/>
    </location>
</feature>
<gene>
    <name evidence="5" type="ORF">SAMN02745975_02672</name>
</gene>
<keyword evidence="3" id="KW-0762">Sugar transport</keyword>
<dbReference type="NCBIfam" id="TIGR01003">
    <property type="entry name" value="PTS_HPr_family"/>
    <property type="match status" value="1"/>
</dbReference>
<dbReference type="Proteomes" id="UP000184536">
    <property type="component" value="Unassembled WGS sequence"/>
</dbReference>
<dbReference type="STRING" id="1121919.SAMN02745975_02672"/>
<dbReference type="EMBL" id="FQZV01000036">
    <property type="protein sequence ID" value="SHJ70231.1"/>
    <property type="molecule type" value="Genomic_DNA"/>
</dbReference>
<evidence type="ECO:0000256" key="3">
    <source>
        <dbReference type="ARBA" id="ARBA00022597"/>
    </source>
</evidence>
<dbReference type="InterPro" id="IPR000032">
    <property type="entry name" value="HPr-like"/>
</dbReference>
<proteinExistence type="predicted"/>
<dbReference type="PRINTS" id="PR00107">
    <property type="entry name" value="PHOSPHOCPHPR"/>
</dbReference>
<dbReference type="AlphaFoldDB" id="A0A1M6LG64"/>
<comment type="function">
    <text evidence="1">General (non sugar-specific) component of the phosphoenolpyruvate-dependent sugar phosphotransferase system (sugar PTS). This major carbohydrate active-transport system catalyzes the phosphorylation of incoming sugar substrates concomitantly with their translocation across the cell membrane. The phosphoryl group from phosphoenolpyruvate (PEP) is transferred to the phosphoryl carrier protein HPr by enzyme I. Phospho-HPr then transfers it to the PTS EIIA domain.</text>
</comment>
<dbReference type="SUPFAM" id="SSF55594">
    <property type="entry name" value="HPr-like"/>
    <property type="match status" value="1"/>
</dbReference>
<protein>
    <recommendedName>
        <fullName evidence="2">Phosphocarrier protein HPr</fullName>
    </recommendedName>
</protein>
<dbReference type="Gene3D" id="3.30.1340.10">
    <property type="entry name" value="HPr-like"/>
    <property type="match status" value="1"/>
</dbReference>
<dbReference type="PANTHER" id="PTHR33705">
    <property type="entry name" value="PHOSPHOCARRIER PROTEIN HPR"/>
    <property type="match status" value="1"/>
</dbReference>
<dbReference type="InterPro" id="IPR035895">
    <property type="entry name" value="HPr-like_sf"/>
</dbReference>